<dbReference type="GeneID" id="71988517"/>
<reference evidence="1" key="1">
    <citation type="submission" date="2021-12" db="EMBL/GenBank/DDBJ databases">
        <authorList>
            <person name="Zaccaron A."/>
            <person name="Stergiopoulos I."/>
        </authorList>
    </citation>
    <scope>NUCLEOTIDE SEQUENCE</scope>
    <source>
        <strain evidence="1">Race5_Kim</strain>
    </source>
</reference>
<dbReference type="AlphaFoldDB" id="A0A9Q8P6P4"/>
<sequence length="236" mass="25505">MEAQHKLCIELHEVGWDVDGFVDAWRGGDWQDLFTAHYSDFRGPRQQAISLAFVVSFQIEIDIVDTLGSGARDVITALVDSATRAKMSFSELDELLKQLKPLFKNCVDKAISALRRTTGDIPDVSVDELSGRAIDVIPTLGAAYAHNTIGNLHSTGVDLLNIGRIGVTIAHLYTACKSSGLLSESWQDMAYFIEAQGASSLGLLDVSHTPRQALAVAKSFGLAMGVKAHQYVGSKA</sequence>
<reference evidence="1" key="2">
    <citation type="journal article" date="2022" name="Microb. Genom.">
        <title>A chromosome-scale genome assembly of the tomato pathogen Cladosporium fulvum reveals a compartmentalized genome architecture and the presence of a dispensable chromosome.</title>
        <authorList>
            <person name="Zaccaron A.Z."/>
            <person name="Chen L.H."/>
            <person name="Samaras A."/>
            <person name="Stergiopoulos I."/>
        </authorList>
    </citation>
    <scope>NUCLEOTIDE SEQUENCE</scope>
    <source>
        <strain evidence="1">Race5_Kim</strain>
    </source>
</reference>
<accession>A0A9Q8P6P4</accession>
<dbReference type="Proteomes" id="UP000756132">
    <property type="component" value="Chromosome 3"/>
</dbReference>
<name>A0A9Q8P6P4_PASFU</name>
<dbReference type="EMBL" id="CP090165">
    <property type="protein sequence ID" value="UJO15166.1"/>
    <property type="molecule type" value="Genomic_DNA"/>
</dbReference>
<keyword evidence="2" id="KW-1185">Reference proteome</keyword>
<dbReference type="KEGG" id="ffu:CLAFUR5_08639"/>
<gene>
    <name evidence="1" type="ORF">CLAFUR5_08639</name>
</gene>
<protein>
    <submittedName>
        <fullName evidence="1">Uncharacterized protein</fullName>
    </submittedName>
</protein>
<evidence type="ECO:0000313" key="1">
    <source>
        <dbReference type="EMBL" id="UJO15166.1"/>
    </source>
</evidence>
<dbReference type="RefSeq" id="XP_047759532.1">
    <property type="nucleotide sequence ID" value="XM_047907787.1"/>
</dbReference>
<organism evidence="1 2">
    <name type="scientific">Passalora fulva</name>
    <name type="common">Tomato leaf mold</name>
    <name type="synonym">Cladosporium fulvum</name>
    <dbReference type="NCBI Taxonomy" id="5499"/>
    <lineage>
        <taxon>Eukaryota</taxon>
        <taxon>Fungi</taxon>
        <taxon>Dikarya</taxon>
        <taxon>Ascomycota</taxon>
        <taxon>Pezizomycotina</taxon>
        <taxon>Dothideomycetes</taxon>
        <taxon>Dothideomycetidae</taxon>
        <taxon>Mycosphaerellales</taxon>
        <taxon>Mycosphaerellaceae</taxon>
        <taxon>Fulvia</taxon>
    </lineage>
</organism>
<evidence type="ECO:0000313" key="2">
    <source>
        <dbReference type="Proteomes" id="UP000756132"/>
    </source>
</evidence>
<proteinExistence type="predicted"/>